<protein>
    <recommendedName>
        <fullName evidence="6">BZIP domain-containing protein</fullName>
    </recommendedName>
</protein>
<keyword evidence="4" id="KW-0539">Nucleus</keyword>
<organism evidence="7 8">
    <name type="scientific">Fusarium oxysporum</name>
    <name type="common">Fusarium vascular wilt</name>
    <dbReference type="NCBI Taxonomy" id="5507"/>
    <lineage>
        <taxon>Eukaryota</taxon>
        <taxon>Fungi</taxon>
        <taxon>Dikarya</taxon>
        <taxon>Ascomycota</taxon>
        <taxon>Pezizomycotina</taxon>
        <taxon>Sordariomycetes</taxon>
        <taxon>Hypocreomycetidae</taxon>
        <taxon>Hypocreales</taxon>
        <taxon>Nectriaceae</taxon>
        <taxon>Fusarium</taxon>
        <taxon>Fusarium oxysporum species complex</taxon>
    </lineage>
</organism>
<comment type="subcellular location">
    <subcellularLocation>
        <location evidence="1">Nucleus</location>
    </subcellularLocation>
</comment>
<evidence type="ECO:0000313" key="7">
    <source>
        <dbReference type="EMBL" id="RKK75454.1"/>
    </source>
</evidence>
<dbReference type="SMART" id="SM00338">
    <property type="entry name" value="BRLZ"/>
    <property type="match status" value="1"/>
</dbReference>
<gene>
    <name evidence="7" type="ORF">BFJ69_g7711</name>
</gene>
<feature type="domain" description="BZIP" evidence="6">
    <location>
        <begin position="125"/>
        <end position="189"/>
    </location>
</feature>
<dbReference type="VEuPathDB" id="FungiDB:FOMG_18081"/>
<evidence type="ECO:0000256" key="2">
    <source>
        <dbReference type="ARBA" id="ARBA00023015"/>
    </source>
</evidence>
<keyword evidence="3" id="KW-0804">Transcription</keyword>
<dbReference type="InterPro" id="IPR004827">
    <property type="entry name" value="bZIP"/>
</dbReference>
<sequence>MSADAGSNRWQLPFEEAIDTSSVTVGAGLGSSYIILQTQPTEFGNLEGNEALQNIRPPVLDDKKLDLRPYNRRQSQADKVLAEPSVSGHAIELPKPRKRGRKPKKQPQGQKVEHQQEGLGDDGLPKHSRRRRILEHNRIMATKCRIRKRDEASALACREEAIKDQNRYLTACFNTLTNEIYHLKTQLLLHTNCNCVLIQNYIANEAQKCVDRLVACSTAFDVYGSSLSPCDRSPGDAITAKELNTQSLNGGGFPSTPRISFQQGSSASEVTDVISNMMGLGPLQTATMPLDSMVFEQPVPPLSFTRYKPGLSDYEGL</sequence>
<keyword evidence="2" id="KW-0805">Transcription regulation</keyword>
<evidence type="ECO:0000256" key="1">
    <source>
        <dbReference type="ARBA" id="ARBA00004123"/>
    </source>
</evidence>
<accession>A0A420N5A4</accession>
<dbReference type="InterPro" id="IPR046347">
    <property type="entry name" value="bZIP_sf"/>
</dbReference>
<dbReference type="VEuPathDB" id="FungiDB:FOXG_15168"/>
<dbReference type="EMBL" id="MRCX01000061">
    <property type="protein sequence ID" value="RKK75454.1"/>
    <property type="molecule type" value="Genomic_DNA"/>
</dbReference>
<reference evidence="7 8" key="1">
    <citation type="journal article" date="2018" name="Sci. Rep.">
        <title>Characterisation of pathogen-specific regions and novel effector candidates in Fusarium oxysporum f. sp. cepae.</title>
        <authorList>
            <person name="Armitage A.D."/>
            <person name="Taylor A."/>
            <person name="Sobczyk M.K."/>
            <person name="Baxter L."/>
            <person name="Greenfield B.P."/>
            <person name="Bates H.J."/>
            <person name="Wilson F."/>
            <person name="Jackson A.C."/>
            <person name="Ott S."/>
            <person name="Harrison R.J."/>
            <person name="Clarkson J.P."/>
        </authorList>
    </citation>
    <scope>NUCLEOTIDE SEQUENCE [LARGE SCALE GENOMIC DNA]</scope>
    <source>
        <strain evidence="7 8">Fo_A13</strain>
    </source>
</reference>
<feature type="region of interest" description="Disordered" evidence="5">
    <location>
        <begin position="63"/>
        <end position="131"/>
    </location>
</feature>
<dbReference type="SUPFAM" id="SSF57959">
    <property type="entry name" value="Leucine zipper domain"/>
    <property type="match status" value="1"/>
</dbReference>
<dbReference type="PANTHER" id="PTHR19304">
    <property type="entry name" value="CYCLIC-AMP RESPONSE ELEMENT BINDING PROTEIN"/>
    <property type="match status" value="1"/>
</dbReference>
<feature type="compositionally biased region" description="Basic residues" evidence="5">
    <location>
        <begin position="96"/>
        <end position="105"/>
    </location>
</feature>
<dbReference type="Pfam" id="PF00170">
    <property type="entry name" value="bZIP_1"/>
    <property type="match status" value="1"/>
</dbReference>
<evidence type="ECO:0000259" key="6">
    <source>
        <dbReference type="SMART" id="SM00338"/>
    </source>
</evidence>
<evidence type="ECO:0000256" key="3">
    <source>
        <dbReference type="ARBA" id="ARBA00023163"/>
    </source>
</evidence>
<comment type="caution">
    <text evidence="7">The sequence shown here is derived from an EMBL/GenBank/DDBJ whole genome shotgun (WGS) entry which is preliminary data.</text>
</comment>
<dbReference type="VEuPathDB" id="FungiDB:FOZG_17012"/>
<dbReference type="Proteomes" id="UP000285084">
    <property type="component" value="Unassembled WGS sequence"/>
</dbReference>
<dbReference type="GO" id="GO:0003700">
    <property type="term" value="F:DNA-binding transcription factor activity"/>
    <property type="evidence" value="ECO:0007669"/>
    <property type="project" value="InterPro"/>
</dbReference>
<name>A0A420N5A4_FUSOX</name>
<evidence type="ECO:0000256" key="5">
    <source>
        <dbReference type="SAM" id="MobiDB-lite"/>
    </source>
</evidence>
<dbReference type="VEuPathDB" id="FungiDB:FOIG_16691"/>
<dbReference type="Gene3D" id="1.20.5.170">
    <property type="match status" value="1"/>
</dbReference>
<evidence type="ECO:0000313" key="8">
    <source>
        <dbReference type="Proteomes" id="UP000285084"/>
    </source>
</evidence>
<dbReference type="GO" id="GO:0005634">
    <property type="term" value="C:nucleus"/>
    <property type="evidence" value="ECO:0007669"/>
    <property type="project" value="UniProtKB-SubCell"/>
</dbReference>
<dbReference type="AlphaFoldDB" id="A0A420N5A4"/>
<dbReference type="VEuPathDB" id="FungiDB:FOC1_g10001943"/>
<dbReference type="InterPro" id="IPR051027">
    <property type="entry name" value="bZIP_transcription_factors"/>
</dbReference>
<dbReference type="VEuPathDB" id="FungiDB:HZS61_008097"/>
<evidence type="ECO:0000256" key="4">
    <source>
        <dbReference type="ARBA" id="ARBA00023242"/>
    </source>
</evidence>
<proteinExistence type="predicted"/>
<dbReference type="VEuPathDB" id="FungiDB:FOC4_g10009424"/>
<dbReference type="CDD" id="cd14687">
    <property type="entry name" value="bZIP_ATF2"/>
    <property type="match status" value="1"/>
</dbReference>